<evidence type="ECO:0000313" key="2">
    <source>
        <dbReference type="EMBL" id="MCE4553756.1"/>
    </source>
</evidence>
<accession>A0ABS8XSF7</accession>
<protein>
    <submittedName>
        <fullName evidence="2">Uncharacterized protein</fullName>
    </submittedName>
</protein>
<name>A0ABS8XSF7_9BURK</name>
<organism evidence="2 3">
    <name type="scientific">Pelomonas cellulosilytica</name>
    <dbReference type="NCBI Taxonomy" id="2906762"/>
    <lineage>
        <taxon>Bacteria</taxon>
        <taxon>Pseudomonadati</taxon>
        <taxon>Pseudomonadota</taxon>
        <taxon>Betaproteobacteria</taxon>
        <taxon>Burkholderiales</taxon>
        <taxon>Sphaerotilaceae</taxon>
        <taxon>Roseateles</taxon>
    </lineage>
</organism>
<keyword evidence="3" id="KW-1185">Reference proteome</keyword>
<proteinExistence type="predicted"/>
<evidence type="ECO:0000313" key="3">
    <source>
        <dbReference type="Proteomes" id="UP001200741"/>
    </source>
</evidence>
<evidence type="ECO:0000256" key="1">
    <source>
        <dbReference type="SAM" id="SignalP"/>
    </source>
</evidence>
<sequence>MSRWRPLAFALTALAAVSAAHAQPAVADLQVCRQLADATKRLACYDALPLPATPPIGPVAAQAAAPIAAVAVPPAAPADPVAKFGQESVKPTAAAPELKQIDSRIVGKFQGWGPNTRIELENGQVWRVVDGSSAYYDLQDPKVIVHRGMLGAFYLEIEGVGFQVKVARVR</sequence>
<reference evidence="2 3" key="1">
    <citation type="submission" date="2021-12" db="EMBL/GenBank/DDBJ databases">
        <title>Genome seq of P8.</title>
        <authorList>
            <person name="Seo T."/>
        </authorList>
    </citation>
    <scope>NUCLEOTIDE SEQUENCE [LARGE SCALE GENOMIC DNA]</scope>
    <source>
        <strain evidence="2 3">P8</strain>
    </source>
</reference>
<feature type="signal peptide" evidence="1">
    <location>
        <begin position="1"/>
        <end position="22"/>
    </location>
</feature>
<dbReference type="RefSeq" id="WP_233370471.1">
    <property type="nucleotide sequence ID" value="NZ_JAJTWU010000002.1"/>
</dbReference>
<dbReference type="Proteomes" id="UP001200741">
    <property type="component" value="Unassembled WGS sequence"/>
</dbReference>
<dbReference type="EMBL" id="JAJTWU010000002">
    <property type="protein sequence ID" value="MCE4553756.1"/>
    <property type="molecule type" value="Genomic_DNA"/>
</dbReference>
<gene>
    <name evidence="2" type="ORF">LXT13_04755</name>
</gene>
<keyword evidence="1" id="KW-0732">Signal</keyword>
<comment type="caution">
    <text evidence="2">The sequence shown here is derived from an EMBL/GenBank/DDBJ whole genome shotgun (WGS) entry which is preliminary data.</text>
</comment>
<feature type="chain" id="PRO_5046151898" evidence="1">
    <location>
        <begin position="23"/>
        <end position="170"/>
    </location>
</feature>